<evidence type="ECO:0000313" key="1">
    <source>
        <dbReference type="EMBL" id="CAI75681.1"/>
    </source>
</evidence>
<organism evidence="1 2">
    <name type="scientific">Theileria annulata</name>
    <dbReference type="NCBI Taxonomy" id="5874"/>
    <lineage>
        <taxon>Eukaryota</taxon>
        <taxon>Sar</taxon>
        <taxon>Alveolata</taxon>
        <taxon>Apicomplexa</taxon>
        <taxon>Aconoidasida</taxon>
        <taxon>Piroplasmida</taxon>
        <taxon>Theileriidae</taxon>
        <taxon>Theileria</taxon>
    </lineage>
</organism>
<keyword evidence="2" id="KW-1185">Reference proteome</keyword>
<accession>Q4UBX0</accession>
<reference evidence="1 2" key="1">
    <citation type="journal article" date="2005" name="Science">
        <title>Genome of the host-cell transforming parasite Theileria annulata compared with T. parva.</title>
        <authorList>
            <person name="Pain A."/>
            <person name="Renauld H."/>
            <person name="Berriman M."/>
            <person name="Murphy L."/>
            <person name="Yeats C.A."/>
            <person name="Weir W."/>
            <person name="Kerhornou A."/>
            <person name="Aslett M."/>
            <person name="Bishop R."/>
            <person name="Bouchier C."/>
            <person name="Cochet M."/>
            <person name="Coulson R.M.R."/>
            <person name="Cronin A."/>
            <person name="de Villiers E.P."/>
            <person name="Fraser A."/>
            <person name="Fosker N."/>
            <person name="Gardner M."/>
            <person name="Goble A."/>
            <person name="Griffiths-Jones S."/>
            <person name="Harris D.E."/>
            <person name="Katzer F."/>
            <person name="Larke N."/>
            <person name="Lord A."/>
            <person name="Maser P."/>
            <person name="McKellar S."/>
            <person name="Mooney P."/>
            <person name="Morton F."/>
            <person name="Nene V."/>
            <person name="O'Neil S."/>
            <person name="Price C."/>
            <person name="Quail M.A."/>
            <person name="Rabbinowitsch E."/>
            <person name="Rawlings N.D."/>
            <person name="Rutter S."/>
            <person name="Saunders D."/>
            <person name="Seeger K."/>
            <person name="Shah T."/>
            <person name="Squares R."/>
            <person name="Squares S."/>
            <person name="Tivey A."/>
            <person name="Walker A.R."/>
            <person name="Woodward J."/>
            <person name="Dobbelaere D.A.E."/>
            <person name="Langsley G."/>
            <person name="Rajandream M.A."/>
            <person name="McKeever D."/>
            <person name="Shiels B."/>
            <person name="Tait A."/>
            <person name="Barrell B.G."/>
            <person name="Hall N."/>
        </authorList>
    </citation>
    <scope>NUCLEOTIDE SEQUENCE [LARGE SCALE GENOMIC DNA]</scope>
    <source>
        <strain evidence="2">Ankara</strain>
    </source>
</reference>
<dbReference type="RefSeq" id="XP_955157.1">
    <property type="nucleotide sequence ID" value="XM_950064.1"/>
</dbReference>
<dbReference type="KEGG" id="tan:TA04685"/>
<sequence>MTSIITILTITLIECVFGVIYVDLKNFIVPNGVNVFHGRFNINSRYFMFVGDSEPISELRYGNEVIFPKENGSQEYNLLVELFIINKVILVSFYVHTFNDGLLKSVNRHTISISSDKYSHISNEEFMSKINGPVLVSIDIGPKPKHPFIKSTTSEHVNYQIRRFKLAYNYNWFIFDGKSIPLYRFGYVYDSNRPAVVGYTKRPYLTDECVSISIYKSHTGYNNLFQFMFEPFRIEIVDDYIRSYEMRPILGEEYWFLTEYSDDMLLDEVIMDAIKLNIWYRRHPSGMPVITLDISEIITPELFGIEKVTGSSNIWNYKYTLYKLKDKYVKEYKIKMIIDPMITNRTIHVLKNKYLKYNLEVYRNEEETYLHNYYSDKRGKIREKKKYTYVKKLRIDNYKLLSLSEFHKIIQMFEKSYPIKLDITIDEEQPSLFEKKEISDGEMTIHHFSIKETNDFGESILNKYVFGAVYATGSFQPGNIPLEPFRKNKVMINPNINTNKFIVRNKSTFDDLNTPQYQLFRLRT</sequence>
<dbReference type="Proteomes" id="UP000001950">
    <property type="component" value="Chromosome 3"/>
</dbReference>
<gene>
    <name evidence="1" type="ORF">TA04685</name>
</gene>
<dbReference type="GeneID" id="3865368"/>
<dbReference type="eggNOG" id="ENOG502TMXH">
    <property type="taxonomic scope" value="Eukaryota"/>
</dbReference>
<dbReference type="InParanoid" id="Q4UBX0"/>
<dbReference type="VEuPathDB" id="PiroplasmaDB:TA04685"/>
<protein>
    <submittedName>
        <fullName evidence="1">Uncharacterized protein</fullName>
    </submittedName>
</protein>
<dbReference type="EMBL" id="CR940352">
    <property type="protein sequence ID" value="CAI75681.1"/>
    <property type="molecule type" value="Genomic_DNA"/>
</dbReference>
<dbReference type="OMA" id="IERRNIY"/>
<evidence type="ECO:0000313" key="2">
    <source>
        <dbReference type="Proteomes" id="UP000001950"/>
    </source>
</evidence>
<name>Q4UBX0_THEAN</name>
<dbReference type="AlphaFoldDB" id="Q4UBX0"/>
<proteinExistence type="predicted"/>